<dbReference type="RefSeq" id="WP_141401326.1">
    <property type="nucleotide sequence ID" value="NZ_OBEL01000009.1"/>
</dbReference>
<evidence type="ECO:0000313" key="2">
    <source>
        <dbReference type="EMBL" id="SNZ21528.1"/>
    </source>
</evidence>
<dbReference type="GO" id="GO:0020037">
    <property type="term" value="F:heme binding"/>
    <property type="evidence" value="ECO:0007669"/>
    <property type="project" value="InterPro"/>
</dbReference>
<evidence type="ECO:0000313" key="3">
    <source>
        <dbReference type="Proteomes" id="UP000219439"/>
    </source>
</evidence>
<dbReference type="Gene3D" id="1.10.760.10">
    <property type="entry name" value="Cytochrome c-like domain"/>
    <property type="match status" value="1"/>
</dbReference>
<gene>
    <name evidence="2" type="ORF">SAMN06265368_4650</name>
</gene>
<reference evidence="2 3" key="1">
    <citation type="submission" date="2017-09" db="EMBL/GenBank/DDBJ databases">
        <authorList>
            <person name="Ehlers B."/>
            <person name="Leendertz F.H."/>
        </authorList>
    </citation>
    <scope>NUCLEOTIDE SEQUENCE [LARGE SCALE GENOMIC DNA]</scope>
    <source>
        <strain evidence="2 3">DSM 18289</strain>
    </source>
</reference>
<evidence type="ECO:0000256" key="1">
    <source>
        <dbReference type="SAM" id="SignalP"/>
    </source>
</evidence>
<dbReference type="InterPro" id="IPR036909">
    <property type="entry name" value="Cyt_c-like_dom_sf"/>
</dbReference>
<proteinExistence type="predicted"/>
<dbReference type="SUPFAM" id="SSF46626">
    <property type="entry name" value="Cytochrome c"/>
    <property type="match status" value="1"/>
</dbReference>
<feature type="signal peptide" evidence="1">
    <location>
        <begin position="1"/>
        <end position="19"/>
    </location>
</feature>
<protein>
    <submittedName>
        <fullName evidence="2">Trimethylamine-N-oxide reductase (Cytochrome c), cytochrome c-type subunit TorC</fullName>
    </submittedName>
</protein>
<dbReference type="OrthoDB" id="196859at2"/>
<sequence length="214" mass="23833">MKLKAAFMGLVCCCLTALAYVGCGVAMARAFDEKVVYPVSDIAIFKTNQPNAKAIGLLTVGAKLILLKQQGSKAKIRIEGWYQHGTKRVLYAVQGRRILDLAIKKKAAVSIVEKEASTDPETGLVWHRATLDGWVASNMLTTDAEAIWARADKLFSMKCTACHERRVPGRYTANQWTSNVKAMASRAGLSKKERNLIIKFLQYRSKDMQEHRVN</sequence>
<feature type="chain" id="PRO_5012696120" evidence="1">
    <location>
        <begin position="20"/>
        <end position="214"/>
    </location>
</feature>
<dbReference type="EMBL" id="OBEL01000009">
    <property type="protein sequence ID" value="SNZ21528.1"/>
    <property type="molecule type" value="Genomic_DNA"/>
</dbReference>
<accession>A0A285PJD4</accession>
<keyword evidence="1" id="KW-0732">Signal</keyword>
<organism evidence="2 3">
    <name type="scientific">Cohaesibacter gelatinilyticus</name>
    <dbReference type="NCBI Taxonomy" id="372072"/>
    <lineage>
        <taxon>Bacteria</taxon>
        <taxon>Pseudomonadati</taxon>
        <taxon>Pseudomonadota</taxon>
        <taxon>Alphaproteobacteria</taxon>
        <taxon>Hyphomicrobiales</taxon>
        <taxon>Cohaesibacteraceae</taxon>
    </lineage>
</organism>
<name>A0A285PJD4_9HYPH</name>
<dbReference type="GO" id="GO:0009055">
    <property type="term" value="F:electron transfer activity"/>
    <property type="evidence" value="ECO:0007669"/>
    <property type="project" value="InterPro"/>
</dbReference>
<keyword evidence="3" id="KW-1185">Reference proteome</keyword>
<dbReference type="Proteomes" id="UP000219439">
    <property type="component" value="Unassembled WGS sequence"/>
</dbReference>
<dbReference type="AlphaFoldDB" id="A0A285PJD4"/>